<accession>A0ABW2Y4X8</accession>
<reference evidence="4" key="1">
    <citation type="journal article" date="2019" name="Int. J. Syst. Evol. Microbiol.">
        <title>The Global Catalogue of Microorganisms (GCM) 10K type strain sequencing project: providing services to taxonomists for standard genome sequencing and annotation.</title>
        <authorList>
            <consortium name="The Broad Institute Genomics Platform"/>
            <consortium name="The Broad Institute Genome Sequencing Center for Infectious Disease"/>
            <person name="Wu L."/>
            <person name="Ma J."/>
        </authorList>
    </citation>
    <scope>NUCLEOTIDE SEQUENCE [LARGE SCALE GENOMIC DNA]</scope>
    <source>
        <strain evidence="4">CCM 8604</strain>
    </source>
</reference>
<feature type="transmembrane region" description="Helical" evidence="2">
    <location>
        <begin position="59"/>
        <end position="80"/>
    </location>
</feature>
<keyword evidence="2" id="KW-0472">Membrane</keyword>
<name>A0ABW2Y4X8_9BIFI</name>
<keyword evidence="4" id="KW-1185">Reference proteome</keyword>
<evidence type="ECO:0000256" key="2">
    <source>
        <dbReference type="SAM" id="Phobius"/>
    </source>
</evidence>
<gene>
    <name evidence="3" type="ORF">ACFQY8_05770</name>
</gene>
<keyword evidence="2" id="KW-1133">Transmembrane helix</keyword>
<organism evidence="3 4">
    <name type="scientific">Alloscardovia venturai</name>
    <dbReference type="NCBI Taxonomy" id="1769421"/>
    <lineage>
        <taxon>Bacteria</taxon>
        <taxon>Bacillati</taxon>
        <taxon>Actinomycetota</taxon>
        <taxon>Actinomycetes</taxon>
        <taxon>Bifidobacteriales</taxon>
        <taxon>Bifidobacteriaceae</taxon>
        <taxon>Alloscardovia</taxon>
    </lineage>
</organism>
<evidence type="ECO:0000313" key="4">
    <source>
        <dbReference type="Proteomes" id="UP001597036"/>
    </source>
</evidence>
<protein>
    <submittedName>
        <fullName evidence="3">DUF4191 domain-containing protein</fullName>
    </submittedName>
</protein>
<feature type="transmembrane region" description="Helical" evidence="2">
    <location>
        <begin position="31"/>
        <end position="53"/>
    </location>
</feature>
<comment type="caution">
    <text evidence="3">The sequence shown here is derived from an EMBL/GenBank/DDBJ whole genome shotgun (WGS) entry which is preliminary data.</text>
</comment>
<keyword evidence="2" id="KW-0812">Transmembrane</keyword>
<feature type="region of interest" description="Disordered" evidence="1">
    <location>
        <begin position="219"/>
        <end position="241"/>
    </location>
</feature>
<dbReference type="Proteomes" id="UP001597036">
    <property type="component" value="Unassembled WGS sequence"/>
</dbReference>
<proteinExistence type="predicted"/>
<dbReference type="Pfam" id="PF13829">
    <property type="entry name" value="DUF4191"/>
    <property type="match status" value="1"/>
</dbReference>
<dbReference type="RefSeq" id="WP_377938942.1">
    <property type="nucleotide sequence ID" value="NZ_JBHTHQ010000021.1"/>
</dbReference>
<dbReference type="EMBL" id="JBHTHQ010000021">
    <property type="protein sequence ID" value="MFD0705249.1"/>
    <property type="molecule type" value="Genomic_DNA"/>
</dbReference>
<dbReference type="InterPro" id="IPR025445">
    <property type="entry name" value="DUF4191"/>
</dbReference>
<sequence length="241" mass="27380">MAEETKKPKRNNVFKQMKQLYDFTREDDPQVTWWVLGAFFIPFIVVILIGFILKLGWLSWIMTVILAVLLGLLAATFTLSRRSENVGYKRIEGQPGAAGAVLQSLSKRVYTFSEQPVWIDPRTKDMIWRGTSLYGVYLVVEGPQSRTRKAVENEKAKIRRVTQGSSIRIITIYTGNGDGETPISGLNKTLRKRYKNPLTPDELEHLNGRLSTLQKMNGLGMPQGIDPRAAQHMSRRAMRGR</sequence>
<evidence type="ECO:0000313" key="3">
    <source>
        <dbReference type="EMBL" id="MFD0705249.1"/>
    </source>
</evidence>
<evidence type="ECO:0000256" key="1">
    <source>
        <dbReference type="SAM" id="MobiDB-lite"/>
    </source>
</evidence>